<gene>
    <name evidence="1" type="primary">jg18919</name>
    <name evidence="1" type="ORF">PAEG_LOCUS25397</name>
</gene>
<proteinExistence type="predicted"/>
<name>A0A8S4SFG4_9NEOP</name>
<dbReference type="AlphaFoldDB" id="A0A8S4SFG4"/>
<reference evidence="1" key="1">
    <citation type="submission" date="2022-03" db="EMBL/GenBank/DDBJ databases">
        <authorList>
            <person name="Lindestad O."/>
        </authorList>
    </citation>
    <scope>NUCLEOTIDE SEQUENCE</scope>
</reference>
<comment type="caution">
    <text evidence="1">The sequence shown here is derived from an EMBL/GenBank/DDBJ whole genome shotgun (WGS) entry which is preliminary data.</text>
</comment>
<evidence type="ECO:0000313" key="1">
    <source>
        <dbReference type="EMBL" id="CAH2266790.1"/>
    </source>
</evidence>
<sequence>MDVGVLRCWNGDPAPVNTVLVGPQRGGKMTAGELLGDAGGKRLRTVDCGTPYKRPMSSSGRQLVEMMMIQSGGLTVT</sequence>
<protein>
    <submittedName>
        <fullName evidence="1">Jg18919 protein</fullName>
    </submittedName>
</protein>
<dbReference type="OrthoDB" id="7466345at2759"/>
<evidence type="ECO:0000313" key="2">
    <source>
        <dbReference type="Proteomes" id="UP000838756"/>
    </source>
</evidence>
<organism evidence="1 2">
    <name type="scientific">Pararge aegeria aegeria</name>
    <dbReference type="NCBI Taxonomy" id="348720"/>
    <lineage>
        <taxon>Eukaryota</taxon>
        <taxon>Metazoa</taxon>
        <taxon>Ecdysozoa</taxon>
        <taxon>Arthropoda</taxon>
        <taxon>Hexapoda</taxon>
        <taxon>Insecta</taxon>
        <taxon>Pterygota</taxon>
        <taxon>Neoptera</taxon>
        <taxon>Endopterygota</taxon>
        <taxon>Lepidoptera</taxon>
        <taxon>Glossata</taxon>
        <taxon>Ditrysia</taxon>
        <taxon>Papilionoidea</taxon>
        <taxon>Nymphalidae</taxon>
        <taxon>Satyrinae</taxon>
        <taxon>Satyrini</taxon>
        <taxon>Parargina</taxon>
        <taxon>Pararge</taxon>
    </lineage>
</organism>
<dbReference type="Proteomes" id="UP000838756">
    <property type="component" value="Unassembled WGS sequence"/>
</dbReference>
<accession>A0A8S4SFG4</accession>
<dbReference type="EMBL" id="CAKXAJ010026314">
    <property type="protein sequence ID" value="CAH2266790.1"/>
    <property type="molecule type" value="Genomic_DNA"/>
</dbReference>
<keyword evidence="2" id="KW-1185">Reference proteome</keyword>